<organism evidence="1 2">
    <name type="scientific">Caerostris extrusa</name>
    <name type="common">Bark spider</name>
    <name type="synonym">Caerostris bankana</name>
    <dbReference type="NCBI Taxonomy" id="172846"/>
    <lineage>
        <taxon>Eukaryota</taxon>
        <taxon>Metazoa</taxon>
        <taxon>Ecdysozoa</taxon>
        <taxon>Arthropoda</taxon>
        <taxon>Chelicerata</taxon>
        <taxon>Arachnida</taxon>
        <taxon>Araneae</taxon>
        <taxon>Araneomorphae</taxon>
        <taxon>Entelegynae</taxon>
        <taxon>Araneoidea</taxon>
        <taxon>Araneidae</taxon>
        <taxon>Caerostris</taxon>
    </lineage>
</organism>
<protein>
    <recommendedName>
        <fullName evidence="3">Secreted protein</fullName>
    </recommendedName>
</protein>
<evidence type="ECO:0008006" key="3">
    <source>
        <dbReference type="Google" id="ProtNLM"/>
    </source>
</evidence>
<evidence type="ECO:0000313" key="2">
    <source>
        <dbReference type="Proteomes" id="UP001054945"/>
    </source>
</evidence>
<dbReference type="Proteomes" id="UP001054945">
    <property type="component" value="Unassembled WGS sequence"/>
</dbReference>
<sequence length="129" mass="14805">MSRQTVFHRKLLVLSHILYHNSTSSIQANGSPINFGKLLSGSTFIREPMPFCPCSVYPGPNGSHFMKSCGNPLCLIRFGQLPPQRWAMKHNLLNYRRGGHCHGPRHDIYWNGVRYKEKTFSWHVHGSSR</sequence>
<keyword evidence="2" id="KW-1185">Reference proteome</keyword>
<name>A0AAV4N2Y4_CAEEX</name>
<dbReference type="AlphaFoldDB" id="A0AAV4N2Y4"/>
<reference evidence="1 2" key="1">
    <citation type="submission" date="2021-06" db="EMBL/GenBank/DDBJ databases">
        <title>Caerostris extrusa draft genome.</title>
        <authorList>
            <person name="Kono N."/>
            <person name="Arakawa K."/>
        </authorList>
    </citation>
    <scope>NUCLEOTIDE SEQUENCE [LARGE SCALE GENOMIC DNA]</scope>
</reference>
<comment type="caution">
    <text evidence="1">The sequence shown here is derived from an EMBL/GenBank/DDBJ whole genome shotgun (WGS) entry which is preliminary data.</text>
</comment>
<accession>A0AAV4N2Y4</accession>
<proteinExistence type="predicted"/>
<dbReference type="EMBL" id="BPLR01020466">
    <property type="protein sequence ID" value="GIX79082.1"/>
    <property type="molecule type" value="Genomic_DNA"/>
</dbReference>
<evidence type="ECO:0000313" key="1">
    <source>
        <dbReference type="EMBL" id="GIX79082.1"/>
    </source>
</evidence>
<gene>
    <name evidence="1" type="ORF">CEXT_322501</name>
</gene>